<dbReference type="EMBL" id="KT955714">
    <property type="protein sequence ID" value="AMH39536.1"/>
    <property type="molecule type" value="Genomic_DNA"/>
</dbReference>
<proteinExistence type="predicted"/>
<dbReference type="SUPFAM" id="SSF56317">
    <property type="entry name" value="Carbon-nitrogen hydrolase"/>
    <property type="match status" value="1"/>
</dbReference>
<feature type="domain" description="CN hydrolase" evidence="2">
    <location>
        <begin position="1"/>
        <end position="240"/>
    </location>
</feature>
<sequence length="256" mass="28126">MRVGFVEWPENLIADSDQWLSLAENLSKANVDILVTNELPFGPWIASTPDFDPRMAEHSIQCHRAGAAALERLNIPAIISSRPVWEGKRLANEAFCLEGGLIKHLHTKQYFPAEFGWYETNWYATLSHEFEPVVICGVSVGVLLCTEVMFNEHARHYRKQGAELIVVPRATGRAVKVFQTAGEMASIVSGCYVVSSNRVGSGSNGPTFGGKGFACGPNGDLIDMTSPEKPLAVVELDIALVKEKQKSYPCYVKELA</sequence>
<dbReference type="Gene3D" id="3.60.110.10">
    <property type="entry name" value="Carbon-nitrogen hydrolase"/>
    <property type="match status" value="1"/>
</dbReference>
<dbReference type="RefSeq" id="WP_081421684.1">
    <property type="nucleotide sequence ID" value="NZ_LVYV01000001.1"/>
</dbReference>
<reference evidence="3" key="1">
    <citation type="submission" date="2015-10" db="EMBL/GenBank/DDBJ databases">
        <title>Evolution marks in rhizobial microsymbionts genomes from the relict species Vavilovia formosa (Stev.) Fed.</title>
        <authorList>
            <person name="Kopat V."/>
        </authorList>
    </citation>
    <scope>NUCLEOTIDE SEQUENCE</scope>
    <source>
        <strain evidence="3">Vaf-07</strain>
    </source>
</reference>
<evidence type="ECO:0000256" key="1">
    <source>
        <dbReference type="ARBA" id="ARBA00022801"/>
    </source>
</evidence>
<dbReference type="PANTHER" id="PTHR43674:SF2">
    <property type="entry name" value="BETA-UREIDOPROPIONASE"/>
    <property type="match status" value="1"/>
</dbReference>
<dbReference type="OrthoDB" id="9811121at2"/>
<evidence type="ECO:0000313" key="3">
    <source>
        <dbReference type="EMBL" id="AMH39536.1"/>
    </source>
</evidence>
<name>A0A109ZYC9_9BRAD</name>
<keyword evidence="1" id="KW-0378">Hydrolase</keyword>
<dbReference type="PANTHER" id="PTHR43674">
    <property type="entry name" value="NITRILASE C965.09-RELATED"/>
    <property type="match status" value="1"/>
</dbReference>
<organism evidence="3">
    <name type="scientific">Tardiphaga robiniae</name>
    <dbReference type="NCBI Taxonomy" id="943830"/>
    <lineage>
        <taxon>Bacteria</taxon>
        <taxon>Pseudomonadati</taxon>
        <taxon>Pseudomonadota</taxon>
        <taxon>Alphaproteobacteria</taxon>
        <taxon>Hyphomicrobiales</taxon>
        <taxon>Nitrobacteraceae</taxon>
        <taxon>Tardiphaga</taxon>
    </lineage>
</organism>
<dbReference type="GO" id="GO:0033388">
    <property type="term" value="P:putrescine biosynthetic process from arginine"/>
    <property type="evidence" value="ECO:0007669"/>
    <property type="project" value="TreeGrafter"/>
</dbReference>
<gene>
    <name evidence="3" type="primary">ramA</name>
    <name evidence="3" type="ORF">PROKKA_00725</name>
</gene>
<accession>A0A109ZYC9</accession>
<dbReference type="CDD" id="cd07197">
    <property type="entry name" value="nitrilase"/>
    <property type="match status" value="1"/>
</dbReference>
<dbReference type="InterPro" id="IPR003010">
    <property type="entry name" value="C-N_Hydrolase"/>
</dbReference>
<dbReference type="PROSITE" id="PS50263">
    <property type="entry name" value="CN_HYDROLASE"/>
    <property type="match status" value="1"/>
</dbReference>
<dbReference type="AlphaFoldDB" id="A0A109ZYC9"/>
<dbReference type="InterPro" id="IPR036526">
    <property type="entry name" value="C-N_Hydrolase_sf"/>
</dbReference>
<dbReference type="GO" id="GO:0050126">
    <property type="term" value="F:N-carbamoylputrescine amidase activity"/>
    <property type="evidence" value="ECO:0007669"/>
    <property type="project" value="TreeGrafter"/>
</dbReference>
<protein>
    <submittedName>
        <fullName evidence="3">(R)-stereoselective amidase</fullName>
    </submittedName>
</protein>
<evidence type="ECO:0000259" key="2">
    <source>
        <dbReference type="PROSITE" id="PS50263"/>
    </source>
</evidence>
<dbReference type="InterPro" id="IPR050345">
    <property type="entry name" value="Aliph_Amidase/BUP"/>
</dbReference>
<dbReference type="Pfam" id="PF00795">
    <property type="entry name" value="CN_hydrolase"/>
    <property type="match status" value="1"/>
</dbReference>